<dbReference type="Gene3D" id="3.10.310.10">
    <property type="entry name" value="Diaminopimelate Epimerase, Chain A, domain 1"/>
    <property type="match status" value="2"/>
</dbReference>
<keyword evidence="6 8" id="KW-0413">Isomerase</keyword>
<evidence type="ECO:0000256" key="5">
    <source>
        <dbReference type="ARBA" id="ARBA00023154"/>
    </source>
</evidence>
<sequence length="258" mass="28411">MKTKTLEFEKLNGLGNDFMLVDCRHGEFEITADNIRVWSNRRTGVGFDQMILINENETGLSYRFFNADGGEAEQCGNGQRAIAHYLHRQGLDVNDLTLDGLGGEVHLKYVDEEKISVTFYQNVVVDEVTIAGVDGYFVDIGNPHWVYHEPQLTAKDLVPLSHIANHHYPAGINFEAVKKIDDHHIQLRVIERGVGETQACGSGACAAAIASATLLGTTTPLTVSMLGGDLRVSYDLVCDKITLTGPARLVYKGQLSYE</sequence>
<feature type="binding site" evidence="8">
    <location>
        <position position="142"/>
    </location>
    <ligand>
        <name>substrate</name>
    </ligand>
</feature>
<feature type="binding site" evidence="8">
    <location>
        <begin position="201"/>
        <end position="202"/>
    </location>
    <ligand>
        <name>substrate</name>
    </ligand>
</feature>
<gene>
    <name evidence="8" type="primary">dapF</name>
    <name evidence="10" type="ORF">C8D91_0367</name>
</gene>
<keyword evidence="8" id="KW-0963">Cytoplasm</keyword>
<dbReference type="PROSITE" id="PS01326">
    <property type="entry name" value="DAP_EPIMERASE"/>
    <property type="match status" value="1"/>
</dbReference>
<evidence type="ECO:0000256" key="3">
    <source>
        <dbReference type="ARBA" id="ARBA00013080"/>
    </source>
</evidence>
<feature type="active site" evidence="9">
    <location>
        <position position="75"/>
    </location>
</feature>
<evidence type="ECO:0000256" key="2">
    <source>
        <dbReference type="ARBA" id="ARBA00010219"/>
    </source>
</evidence>
<proteinExistence type="inferred from homology"/>
<dbReference type="OrthoDB" id="9805408at2"/>
<evidence type="ECO:0000256" key="7">
    <source>
        <dbReference type="ARBA" id="ARBA00051712"/>
    </source>
</evidence>
<evidence type="ECO:0000256" key="1">
    <source>
        <dbReference type="ARBA" id="ARBA00005196"/>
    </source>
</evidence>
<name>A0A4R6XU39_9GAMM</name>
<feature type="site" description="Important for dimerization" evidence="8">
    <location>
        <position position="251"/>
    </location>
</feature>
<dbReference type="InterPro" id="IPR001653">
    <property type="entry name" value="DAP_epimerase_DapF"/>
</dbReference>
<feature type="binding site" evidence="8">
    <location>
        <begin position="76"/>
        <end position="77"/>
    </location>
    <ligand>
        <name>substrate</name>
    </ligand>
</feature>
<dbReference type="SUPFAM" id="SSF54506">
    <property type="entry name" value="Diaminopimelate epimerase-like"/>
    <property type="match status" value="2"/>
</dbReference>
<evidence type="ECO:0000256" key="6">
    <source>
        <dbReference type="ARBA" id="ARBA00023235"/>
    </source>
</evidence>
<feature type="binding site" evidence="8">
    <location>
        <position position="66"/>
    </location>
    <ligand>
        <name>substrate</name>
    </ligand>
</feature>
<reference evidence="10 11" key="1">
    <citation type="submission" date="2019-03" db="EMBL/GenBank/DDBJ databases">
        <title>Genomic Encyclopedia of Type Strains, Phase IV (KMG-IV): sequencing the most valuable type-strain genomes for metagenomic binning, comparative biology and taxonomic classification.</title>
        <authorList>
            <person name="Goeker M."/>
        </authorList>
    </citation>
    <scope>NUCLEOTIDE SEQUENCE [LARGE SCALE GENOMIC DNA]</scope>
    <source>
        <strain evidence="10 11">DSM 25488</strain>
    </source>
</reference>
<dbReference type="HAMAP" id="MF_00197">
    <property type="entry name" value="DAP_epimerase"/>
    <property type="match status" value="1"/>
</dbReference>
<evidence type="ECO:0000313" key="11">
    <source>
        <dbReference type="Proteomes" id="UP000295724"/>
    </source>
</evidence>
<dbReference type="GO" id="GO:0005829">
    <property type="term" value="C:cytosol"/>
    <property type="evidence" value="ECO:0007669"/>
    <property type="project" value="TreeGrafter"/>
</dbReference>
<feature type="active site" description="Proton donor" evidence="8">
    <location>
        <position position="75"/>
    </location>
</feature>
<dbReference type="NCBIfam" id="TIGR00652">
    <property type="entry name" value="DapF"/>
    <property type="match status" value="1"/>
</dbReference>
<dbReference type="PANTHER" id="PTHR31689">
    <property type="entry name" value="DIAMINOPIMELATE EPIMERASE, CHLOROPLASTIC"/>
    <property type="match status" value="1"/>
</dbReference>
<feature type="site" description="Could be important to modulate the pK values of the two catalytic cysteine residues" evidence="8">
    <location>
        <position position="191"/>
    </location>
</feature>
<comment type="subunit">
    <text evidence="8">Homodimer.</text>
</comment>
<organism evidence="10 11">
    <name type="scientific">Marinicella litoralis</name>
    <dbReference type="NCBI Taxonomy" id="644220"/>
    <lineage>
        <taxon>Bacteria</taxon>
        <taxon>Pseudomonadati</taxon>
        <taxon>Pseudomonadota</taxon>
        <taxon>Gammaproteobacteria</taxon>
        <taxon>Lysobacterales</taxon>
        <taxon>Marinicellaceae</taxon>
        <taxon>Marinicella</taxon>
    </lineage>
</organism>
<comment type="subcellular location">
    <subcellularLocation>
        <location evidence="8">Cytoplasm</location>
    </subcellularLocation>
</comment>
<dbReference type="GO" id="GO:0009089">
    <property type="term" value="P:lysine biosynthetic process via diaminopimelate"/>
    <property type="evidence" value="ECO:0007669"/>
    <property type="project" value="UniProtKB-UniRule"/>
</dbReference>
<feature type="binding site" evidence="8">
    <location>
        <position position="173"/>
    </location>
    <ligand>
        <name>substrate</name>
    </ligand>
</feature>
<comment type="function">
    <text evidence="8">Catalyzes the stereoinversion of LL-2,6-diaminopimelate (L,L-DAP) to meso-diaminopimelate (meso-DAP), a precursor of L-lysine and an essential component of the bacterial peptidoglycan.</text>
</comment>
<dbReference type="PANTHER" id="PTHR31689:SF0">
    <property type="entry name" value="DIAMINOPIMELATE EPIMERASE"/>
    <property type="match status" value="1"/>
</dbReference>
<accession>A0A4R6XU39</accession>
<dbReference type="Pfam" id="PF01678">
    <property type="entry name" value="DAP_epimerase"/>
    <property type="match status" value="2"/>
</dbReference>
<dbReference type="Proteomes" id="UP000295724">
    <property type="component" value="Unassembled WGS sequence"/>
</dbReference>
<feature type="binding site" evidence="8">
    <location>
        <position position="16"/>
    </location>
    <ligand>
        <name>substrate</name>
    </ligand>
</feature>
<feature type="site" description="Could be important to modulate the pK values of the two catalytic cysteine residues" evidence="8">
    <location>
        <position position="144"/>
    </location>
</feature>
<comment type="pathway">
    <text evidence="1 8">Amino-acid biosynthesis; L-lysine biosynthesis via DAP pathway; DL-2,6-diaminopimelate from LL-2,6-diaminopimelate: step 1/1.</text>
</comment>
<dbReference type="InterPro" id="IPR018510">
    <property type="entry name" value="DAP_epimerase_AS"/>
</dbReference>
<feature type="active site" description="Proton acceptor" evidence="8">
    <location>
        <position position="200"/>
    </location>
</feature>
<dbReference type="RefSeq" id="WP_099017859.1">
    <property type="nucleotide sequence ID" value="NZ_NIHB01000001.1"/>
</dbReference>
<feature type="binding site" evidence="8">
    <location>
        <begin position="191"/>
        <end position="192"/>
    </location>
    <ligand>
        <name>substrate</name>
    </ligand>
</feature>
<dbReference type="AlphaFoldDB" id="A0A4R6XU39"/>
<dbReference type="GO" id="GO:0008837">
    <property type="term" value="F:diaminopimelate epimerase activity"/>
    <property type="evidence" value="ECO:0007669"/>
    <property type="project" value="UniProtKB-UniRule"/>
</dbReference>
<comment type="similarity">
    <text evidence="2 8">Belongs to the diaminopimelate epimerase family.</text>
</comment>
<feature type="binding site" evidence="8">
    <location>
        <position position="49"/>
    </location>
    <ligand>
        <name>substrate</name>
    </ligand>
</feature>
<evidence type="ECO:0000313" key="10">
    <source>
        <dbReference type="EMBL" id="TDR23505.1"/>
    </source>
</evidence>
<evidence type="ECO:0000256" key="8">
    <source>
        <dbReference type="HAMAP-Rule" id="MF_00197"/>
    </source>
</evidence>
<dbReference type="UniPathway" id="UPA00034">
    <property type="reaction ID" value="UER00025"/>
</dbReference>
<keyword evidence="5 8" id="KW-0457">Lysine biosynthesis</keyword>
<keyword evidence="4 8" id="KW-0028">Amino-acid biosynthesis</keyword>
<comment type="caution">
    <text evidence="10">The sequence shown here is derived from an EMBL/GenBank/DDBJ whole genome shotgun (WGS) entry which is preliminary data.</text>
</comment>
<comment type="catalytic activity">
    <reaction evidence="7 8">
        <text>(2S,6S)-2,6-diaminopimelate = meso-2,6-diaminopimelate</text>
        <dbReference type="Rhea" id="RHEA:15393"/>
        <dbReference type="ChEBI" id="CHEBI:57609"/>
        <dbReference type="ChEBI" id="CHEBI:57791"/>
        <dbReference type="EC" id="5.1.1.7"/>
    </reaction>
</comment>
<dbReference type="EC" id="5.1.1.7" evidence="3 8"/>
<protein>
    <recommendedName>
        <fullName evidence="3 8">Diaminopimelate epimerase</fullName>
        <shortName evidence="8">DAP epimerase</shortName>
        <ecNumber evidence="3 8">5.1.1.7</ecNumber>
    </recommendedName>
    <alternativeName>
        <fullName evidence="8">PLP-independent amino acid racemase</fullName>
    </alternativeName>
</protein>
<keyword evidence="11" id="KW-1185">Reference proteome</keyword>
<evidence type="ECO:0000256" key="4">
    <source>
        <dbReference type="ARBA" id="ARBA00022605"/>
    </source>
</evidence>
<evidence type="ECO:0000256" key="9">
    <source>
        <dbReference type="PROSITE-ProRule" id="PRU10125"/>
    </source>
</evidence>
<dbReference type="EMBL" id="SNZB01000001">
    <property type="protein sequence ID" value="TDR23505.1"/>
    <property type="molecule type" value="Genomic_DNA"/>
</dbReference>